<sequence length="156" mass="17648">MNTETTPAPDFGLSIDQCWMLLDTEVVGRIALIVDAHPEIFPVNFALERRSIVFRTAGGTKLWAAMTAKPVAFEIDGYDVHEQQAWSVVARGEAELIESQQEKDAVDALLLEPWQPGDKDYYLRLSPKALTGRRFKVNNPDLWTTRLSDPRRASFE</sequence>
<gene>
    <name evidence="1" type="ORF">J2X01_000027</name>
</gene>
<dbReference type="Gene3D" id="2.30.110.10">
    <property type="entry name" value="Electron Transport, Fmn-binding Protein, Chain A"/>
    <property type="match status" value="1"/>
</dbReference>
<keyword evidence="2" id="KW-1185">Reference proteome</keyword>
<dbReference type="SUPFAM" id="SSF50475">
    <property type="entry name" value="FMN-binding split barrel"/>
    <property type="match status" value="1"/>
</dbReference>
<proteinExistence type="predicted"/>
<dbReference type="EMBL" id="JAVDVQ010000001">
    <property type="protein sequence ID" value="MDR7080758.1"/>
    <property type="molecule type" value="Genomic_DNA"/>
</dbReference>
<dbReference type="RefSeq" id="WP_310049326.1">
    <property type="nucleotide sequence ID" value="NZ_JAVDVQ010000001.1"/>
</dbReference>
<evidence type="ECO:0000313" key="1">
    <source>
        <dbReference type="EMBL" id="MDR7080758.1"/>
    </source>
</evidence>
<dbReference type="Proteomes" id="UP001252243">
    <property type="component" value="Unassembled WGS sequence"/>
</dbReference>
<dbReference type="InterPro" id="IPR012349">
    <property type="entry name" value="Split_barrel_FMN-bd"/>
</dbReference>
<organism evidence="1 2">
    <name type="scientific">Arthrobacter ginsengisoli</name>
    <dbReference type="NCBI Taxonomy" id="1356565"/>
    <lineage>
        <taxon>Bacteria</taxon>
        <taxon>Bacillati</taxon>
        <taxon>Actinomycetota</taxon>
        <taxon>Actinomycetes</taxon>
        <taxon>Micrococcales</taxon>
        <taxon>Micrococcaceae</taxon>
        <taxon>Arthrobacter</taxon>
    </lineage>
</organism>
<accession>A0ABU1U6E4</accession>
<name>A0ABU1U6E4_9MICC</name>
<reference evidence="1 2" key="1">
    <citation type="submission" date="2023-07" db="EMBL/GenBank/DDBJ databases">
        <title>Sorghum-associated microbial communities from plants grown in Nebraska, USA.</title>
        <authorList>
            <person name="Schachtman D."/>
        </authorList>
    </citation>
    <scope>NUCLEOTIDE SEQUENCE [LARGE SCALE GENOMIC DNA]</scope>
    <source>
        <strain evidence="1 2">BE167</strain>
    </source>
</reference>
<comment type="caution">
    <text evidence="1">The sequence shown here is derived from an EMBL/GenBank/DDBJ whole genome shotgun (WGS) entry which is preliminary data.</text>
</comment>
<dbReference type="Pfam" id="PF12900">
    <property type="entry name" value="Pyridox_ox_2"/>
    <property type="match status" value="1"/>
</dbReference>
<dbReference type="InterPro" id="IPR024747">
    <property type="entry name" value="Pyridox_Oxase-rel"/>
</dbReference>
<protein>
    <submittedName>
        <fullName evidence="1">Nitroimidazol reductase NimA-like FMN-containing flavoprotein (Pyridoxamine 5'-phosphate oxidase superfamily)</fullName>
    </submittedName>
</protein>
<evidence type="ECO:0000313" key="2">
    <source>
        <dbReference type="Proteomes" id="UP001252243"/>
    </source>
</evidence>